<sequence>MTQYITISRLLPSPACLPFLPERSSWPGGKKRNIKREIFLLIFLEAPTLLEGITTVSERDGSPLSNPTSTPLPPGIQTGIALHTWAVNNSKSKSSSKK</sequence>
<dbReference type="Gramene" id="PAN30487">
    <property type="protein sequence ID" value="PAN30487"/>
    <property type="gene ID" value="PAHAL_5G285500"/>
</dbReference>
<gene>
    <name evidence="1" type="ORF">PAHAL_5G285500</name>
</gene>
<accession>A0A2S3HV46</accession>
<evidence type="ECO:0000313" key="1">
    <source>
        <dbReference type="EMBL" id="PAN30487.1"/>
    </source>
</evidence>
<dbReference type="AlphaFoldDB" id="A0A2S3HV46"/>
<dbReference type="EMBL" id="CM008050">
    <property type="protein sequence ID" value="PAN30487.1"/>
    <property type="molecule type" value="Genomic_DNA"/>
</dbReference>
<reference evidence="1" key="1">
    <citation type="submission" date="2018-04" db="EMBL/GenBank/DDBJ databases">
        <title>WGS assembly of Panicum hallii.</title>
        <authorList>
            <person name="Lovell J."/>
            <person name="Jenkins J."/>
            <person name="Lowry D."/>
            <person name="Mamidi S."/>
            <person name="Sreedasyam A."/>
            <person name="Weng X."/>
            <person name="Barry K."/>
            <person name="Bonette J."/>
            <person name="Campitelli B."/>
            <person name="Daum C."/>
            <person name="Gordon S."/>
            <person name="Gould B."/>
            <person name="Lipzen A."/>
            <person name="Macqueen A."/>
            <person name="Palacio-Mejia J."/>
            <person name="Plott C."/>
            <person name="Shakirov E."/>
            <person name="Shu S."/>
            <person name="Yoshinaga Y."/>
            <person name="Zane M."/>
            <person name="Rokhsar D."/>
            <person name="Grimwood J."/>
            <person name="Schmutz J."/>
            <person name="Juenger T."/>
        </authorList>
    </citation>
    <scope>NUCLEOTIDE SEQUENCE [LARGE SCALE GENOMIC DNA]</scope>
    <source>
        <strain evidence="1">FIL2</strain>
    </source>
</reference>
<dbReference type="Proteomes" id="UP000243499">
    <property type="component" value="Chromosome 5"/>
</dbReference>
<protein>
    <submittedName>
        <fullName evidence="1">Uncharacterized protein</fullName>
    </submittedName>
</protein>
<proteinExistence type="predicted"/>
<organism evidence="1">
    <name type="scientific">Panicum hallii</name>
    <dbReference type="NCBI Taxonomy" id="206008"/>
    <lineage>
        <taxon>Eukaryota</taxon>
        <taxon>Viridiplantae</taxon>
        <taxon>Streptophyta</taxon>
        <taxon>Embryophyta</taxon>
        <taxon>Tracheophyta</taxon>
        <taxon>Spermatophyta</taxon>
        <taxon>Magnoliopsida</taxon>
        <taxon>Liliopsida</taxon>
        <taxon>Poales</taxon>
        <taxon>Poaceae</taxon>
        <taxon>PACMAD clade</taxon>
        <taxon>Panicoideae</taxon>
        <taxon>Panicodae</taxon>
        <taxon>Paniceae</taxon>
        <taxon>Panicinae</taxon>
        <taxon>Panicum</taxon>
        <taxon>Panicum sect. Panicum</taxon>
    </lineage>
</organism>
<name>A0A2S3HV46_9POAL</name>